<dbReference type="Pfam" id="PF12146">
    <property type="entry name" value="Hydrolase_4"/>
    <property type="match status" value="1"/>
</dbReference>
<evidence type="ECO:0000259" key="1">
    <source>
        <dbReference type="Pfam" id="PF12146"/>
    </source>
</evidence>
<protein>
    <recommendedName>
        <fullName evidence="1">Serine aminopeptidase S33 domain-containing protein</fullName>
    </recommendedName>
</protein>
<dbReference type="AlphaFoldDB" id="A0A3S2USU7"/>
<reference evidence="2 3" key="1">
    <citation type="submission" date="2019-01" db="EMBL/GenBank/DDBJ databases">
        <authorList>
            <person name="Chen W.-M."/>
        </authorList>
    </citation>
    <scope>NUCLEOTIDE SEQUENCE [LARGE SCALE GENOMIC DNA]</scope>
    <source>
        <strain evidence="2 3">CCP-18</strain>
    </source>
</reference>
<dbReference type="OrthoDB" id="8525674at2"/>
<feature type="domain" description="Serine aminopeptidase S33" evidence="1">
    <location>
        <begin position="24"/>
        <end position="142"/>
    </location>
</feature>
<dbReference type="EMBL" id="SACM01000004">
    <property type="protein sequence ID" value="RVT83673.1"/>
    <property type="molecule type" value="Genomic_DNA"/>
</dbReference>
<comment type="caution">
    <text evidence="2">The sequence shown here is derived from an EMBL/GenBank/DDBJ whole genome shotgun (WGS) entry which is preliminary data.</text>
</comment>
<dbReference type="SUPFAM" id="SSF53474">
    <property type="entry name" value="alpha/beta-Hydrolases"/>
    <property type="match status" value="1"/>
</dbReference>
<name>A0A3S2USU7_9BURK</name>
<accession>A0A3S2USU7</accession>
<sequence length="262" mass="28239">MHLQLAGSRCLAVQHRPLGPVRGGVLLFPALAEELNKTRRATALAAQAMAARGWAVLQVDWMGSGDSEGDFGDARWSTWLAQAAEARVWWAAQHPGRPQIAWGLRAGCLMASALDRQAPWDGQLWWQPVVKGQTHWQQWLRLKQAAGLAEGAAGSDMAALKAATARGEAVEIAGYTFAAEWVQGLVASELAPPHGPALWLEASSQQPPALLPATQALTERWGAASLRVQAVTDRAPWAALELEDCPALVDASLAWWEAEWPA</sequence>
<organism evidence="2 3">
    <name type="scientific">Inhella crocodyli</name>
    <dbReference type="NCBI Taxonomy" id="2499851"/>
    <lineage>
        <taxon>Bacteria</taxon>
        <taxon>Pseudomonadati</taxon>
        <taxon>Pseudomonadota</taxon>
        <taxon>Betaproteobacteria</taxon>
        <taxon>Burkholderiales</taxon>
        <taxon>Sphaerotilaceae</taxon>
        <taxon>Inhella</taxon>
    </lineage>
</organism>
<dbReference type="RefSeq" id="WP_127683637.1">
    <property type="nucleotide sequence ID" value="NZ_SACM01000004.1"/>
</dbReference>
<gene>
    <name evidence="2" type="ORF">EOD73_13940</name>
</gene>
<dbReference type="Proteomes" id="UP000288587">
    <property type="component" value="Unassembled WGS sequence"/>
</dbReference>
<dbReference type="InterPro" id="IPR029058">
    <property type="entry name" value="AB_hydrolase_fold"/>
</dbReference>
<dbReference type="InterPro" id="IPR022742">
    <property type="entry name" value="Hydrolase_4"/>
</dbReference>
<evidence type="ECO:0000313" key="2">
    <source>
        <dbReference type="EMBL" id="RVT83673.1"/>
    </source>
</evidence>
<evidence type="ECO:0000313" key="3">
    <source>
        <dbReference type="Proteomes" id="UP000288587"/>
    </source>
</evidence>
<proteinExistence type="predicted"/>
<keyword evidence="3" id="KW-1185">Reference proteome</keyword>
<dbReference type="Gene3D" id="3.40.50.1820">
    <property type="entry name" value="alpha/beta hydrolase"/>
    <property type="match status" value="1"/>
</dbReference>